<evidence type="ECO:0000256" key="7">
    <source>
        <dbReference type="ARBA" id="ARBA00022840"/>
    </source>
</evidence>
<dbReference type="InterPro" id="IPR017871">
    <property type="entry name" value="ABC_transporter-like_CS"/>
</dbReference>
<keyword evidence="6" id="KW-0547">Nucleotide-binding</keyword>
<evidence type="ECO:0000256" key="4">
    <source>
        <dbReference type="ARBA" id="ARBA00022692"/>
    </source>
</evidence>
<keyword evidence="16" id="KW-1185">Reference proteome</keyword>
<feature type="compositionally biased region" description="Basic and acidic residues" evidence="11">
    <location>
        <begin position="28"/>
        <end position="43"/>
    </location>
</feature>
<dbReference type="GO" id="GO:0005886">
    <property type="term" value="C:plasma membrane"/>
    <property type="evidence" value="ECO:0007669"/>
    <property type="project" value="UniProtKB-SubCell"/>
</dbReference>
<dbReference type="InterPro" id="IPR039421">
    <property type="entry name" value="Type_1_exporter"/>
</dbReference>
<feature type="domain" description="ABC transmembrane type-1" evidence="14">
    <location>
        <begin position="758"/>
        <end position="1044"/>
    </location>
</feature>
<dbReference type="GO" id="GO:0016887">
    <property type="term" value="F:ATP hydrolysis activity"/>
    <property type="evidence" value="ECO:0007669"/>
    <property type="project" value="InterPro"/>
</dbReference>
<dbReference type="InterPro" id="IPR003439">
    <property type="entry name" value="ABC_transporter-like_ATP-bd"/>
</dbReference>
<dbReference type="CDD" id="cd18578">
    <property type="entry name" value="ABC_6TM_Pgp_ABCB1_D2_like"/>
    <property type="match status" value="1"/>
</dbReference>
<dbReference type="PANTHER" id="PTHR43394">
    <property type="entry name" value="ATP-DEPENDENT PERMEASE MDL1, MITOCHONDRIAL"/>
    <property type="match status" value="1"/>
</dbReference>
<evidence type="ECO:0000256" key="5">
    <source>
        <dbReference type="ARBA" id="ARBA00022737"/>
    </source>
</evidence>
<dbReference type="PROSITE" id="PS00211">
    <property type="entry name" value="ABC_TRANSPORTER_1"/>
    <property type="match status" value="2"/>
</dbReference>
<evidence type="ECO:0000256" key="10">
    <source>
        <dbReference type="ARBA" id="ARBA00023180"/>
    </source>
</evidence>
<dbReference type="GO" id="GO:0005743">
    <property type="term" value="C:mitochondrial inner membrane"/>
    <property type="evidence" value="ECO:0007669"/>
    <property type="project" value="TreeGrafter"/>
</dbReference>
<feature type="transmembrane region" description="Helical" evidence="12">
    <location>
        <begin position="328"/>
        <end position="350"/>
    </location>
</feature>
<feature type="transmembrane region" description="Helical" evidence="12">
    <location>
        <begin position="219"/>
        <end position="238"/>
    </location>
</feature>
<dbReference type="GO" id="GO:0090374">
    <property type="term" value="P:oligopeptide export from mitochondrion"/>
    <property type="evidence" value="ECO:0007669"/>
    <property type="project" value="TreeGrafter"/>
</dbReference>
<feature type="domain" description="ABC transporter" evidence="13">
    <location>
        <begin position="1079"/>
        <end position="1319"/>
    </location>
</feature>
<feature type="transmembrane region" description="Helical" evidence="12">
    <location>
        <begin position="244"/>
        <end position="265"/>
    </location>
</feature>
<dbReference type="InterPro" id="IPR027417">
    <property type="entry name" value="P-loop_NTPase"/>
</dbReference>
<dbReference type="OrthoDB" id="6500128at2759"/>
<evidence type="ECO:0000259" key="14">
    <source>
        <dbReference type="PROSITE" id="PS50929"/>
    </source>
</evidence>
<evidence type="ECO:0000256" key="6">
    <source>
        <dbReference type="ARBA" id="ARBA00022741"/>
    </source>
</evidence>
<feature type="transmembrane region" description="Helical" evidence="12">
    <location>
        <begin position="753"/>
        <end position="780"/>
    </location>
</feature>
<keyword evidence="5" id="KW-0677">Repeat</keyword>
<evidence type="ECO:0000256" key="11">
    <source>
        <dbReference type="SAM" id="MobiDB-lite"/>
    </source>
</evidence>
<comment type="similarity">
    <text evidence="2">Belongs to the ABC transporter superfamily. ABCB family. Multidrug resistance exporter (TC 3.A.1.201) subfamily.</text>
</comment>
<dbReference type="Proteomes" id="UP000703269">
    <property type="component" value="Unassembled WGS sequence"/>
</dbReference>
<keyword evidence="10" id="KW-0325">Glycoprotein</keyword>
<evidence type="ECO:0000256" key="8">
    <source>
        <dbReference type="ARBA" id="ARBA00022989"/>
    </source>
</evidence>
<evidence type="ECO:0000256" key="12">
    <source>
        <dbReference type="SAM" id="Phobius"/>
    </source>
</evidence>
<feature type="transmembrane region" description="Helical" evidence="12">
    <location>
        <begin position="984"/>
        <end position="1004"/>
    </location>
</feature>
<feature type="region of interest" description="Disordered" evidence="11">
    <location>
        <begin position="1"/>
        <end position="48"/>
    </location>
</feature>
<name>A0A9P3GRM4_9APHY</name>
<comment type="caution">
    <text evidence="15">The sequence shown here is derived from an EMBL/GenBank/DDBJ whole genome shotgun (WGS) entry which is preliminary data.</text>
</comment>
<feature type="transmembrane region" description="Helical" evidence="12">
    <location>
        <begin position="362"/>
        <end position="378"/>
    </location>
</feature>
<feature type="transmembrane region" description="Helical" evidence="12">
    <location>
        <begin position="146"/>
        <end position="167"/>
    </location>
</feature>
<dbReference type="FunFam" id="1.20.1560.10:FF:000009">
    <property type="entry name" value="ABC transporter B family member 1"/>
    <property type="match status" value="1"/>
</dbReference>
<dbReference type="InterPro" id="IPR003593">
    <property type="entry name" value="AAA+_ATPase"/>
</dbReference>
<gene>
    <name evidence="15" type="ORF">PsYK624_161810</name>
</gene>
<dbReference type="FunFam" id="3.40.50.300:FF:000066">
    <property type="entry name" value="ABC transporter B family member 1"/>
    <property type="match status" value="1"/>
</dbReference>
<dbReference type="PANTHER" id="PTHR43394:SF27">
    <property type="entry name" value="ATP-DEPENDENT TRANSLOCASE ABCB1-LIKE"/>
    <property type="match status" value="1"/>
</dbReference>
<feature type="region of interest" description="Disordered" evidence="11">
    <location>
        <begin position="673"/>
        <end position="698"/>
    </location>
</feature>
<dbReference type="PROSITE" id="PS50893">
    <property type="entry name" value="ABC_TRANSPORTER_2"/>
    <property type="match status" value="2"/>
</dbReference>
<reference evidence="15 16" key="1">
    <citation type="submission" date="2021-08" db="EMBL/GenBank/DDBJ databases">
        <title>Draft Genome Sequence of Phanerochaete sordida strain YK-624.</title>
        <authorList>
            <person name="Mori T."/>
            <person name="Dohra H."/>
            <person name="Suzuki T."/>
            <person name="Kawagishi H."/>
            <person name="Hirai H."/>
        </authorList>
    </citation>
    <scope>NUCLEOTIDE SEQUENCE [LARGE SCALE GENOMIC DNA]</scope>
    <source>
        <strain evidence="15 16">YK-624</strain>
    </source>
</reference>
<feature type="transmembrane region" description="Helical" evidence="12">
    <location>
        <begin position="872"/>
        <end position="897"/>
    </location>
</feature>
<keyword evidence="3" id="KW-0813">Transport</keyword>
<dbReference type="CDD" id="cd18577">
    <property type="entry name" value="ABC_6TM_Pgp_ABCB1_D1_like"/>
    <property type="match status" value="1"/>
</dbReference>
<dbReference type="Pfam" id="PF00005">
    <property type="entry name" value="ABC_tran"/>
    <property type="match status" value="2"/>
</dbReference>
<comment type="subcellular location">
    <subcellularLocation>
        <location evidence="1">Cell membrane</location>
        <topology evidence="1">Multi-pass membrane protein</topology>
    </subcellularLocation>
</comment>
<evidence type="ECO:0000256" key="9">
    <source>
        <dbReference type="ARBA" id="ARBA00023136"/>
    </source>
</evidence>
<feature type="compositionally biased region" description="Polar residues" evidence="11">
    <location>
        <begin position="17"/>
        <end position="26"/>
    </location>
</feature>
<keyword evidence="7 15" id="KW-0067">ATP-binding</keyword>
<sequence length="1325" mass="144179">MGWKSASKDGKEKRESQLGTPALSETSYDEKHDAKTKKDDKAAAADAAPLKSEETKTVIAPPVGFKALFRFATPFEVFINWIGIGAATAAGAALPLMTLLFGRLVQSFVTFGTAVQMVNPDDPSSEAALQAAKQEFTHDAALNASYLVYIGLGSLVCTFTYMYIWVYTGEIGTKRLREKYLQAVLRQDIAYFDNVGAGEVATRIQTDTHLVQLGTSEKVPVVVSYIAAFFTGMILAYVRSWRLALALTSMIPCIGITGAVMNKFVAAYKTSSLQSVAAAGTIAEEVISTIRTAQAFGTQEILATQYTVPIDDSRTASIKGAMWRGCSLGVFFFVIYSGYALAFSFGTTLINHHWSNAGEVVNVFYAILIGSFSLALLAPEMQAITHARGAAAKLYETIDRVPSIDSSSPEGLKPEQCIGQIALDDVRFSYPSRPNVPILKGLSITFEAGKTAALVGASGSGKSTIISLVERFYDPLSGAVRLDGHDLRELNVRWLRSQIGLVSQEPTLFATTIRGNVEHGLVGTAYEHASPEEKFELVKAACVKSNADGFIQKLPLGYDTMVGERGFLLSGGQKQRIAIARAIVSDPRILLLDEATSALDTQSEGIVQDALDKAAAGRTTITIAHRLSTVKDADCIYVMGDGRVLERGTHQELLRNADGAYFRLVEAQKLREANEAQDGDAQDGTEDGTLPEKDEGEDYTQLAEKEVPLGRTKSNHSLASEILAQRQGEKEKARSYGMIYLFRRMGALNGDQWQHYMIATIAAIVNGAVYPCFGIVFGQAVTAFSEIDPHQRRHDGDRNALWLFIIAIIASLAGGTQNTFFGMTASELTAKIQKLSFRAILRQDVEYFDEDENSTGSLTSGLSDKPEKIEGLAGVTLGAIVQSISTLIVGFSIGIAFTWKLGLVGMACAPLIVSSGYIRLRVVVLKDKQNKKAHEDSAQLACEAAGSIRTVASLTREEDCCRIYSQSLDAPLENAQKAAVWSNLLWAISQAMIFFVMALVFWYGSRLVASQEFTPFHFFVTLMSTVFGSMQAGNVFQFVPDMSSANEAAADVIALLDSRPTIDAESTEGKVPQNVRGRIRFDHVHFRYPTRPGVRVLRDLNLTVEPGTYVALVGASGCGKSTTIQLIERFYDPLAGTVYLDEQPISELNVTEYRKHIALVSQEPTLYSGTIRFNILLGACKPREEVTQEEIEEACRNANILEFIQSLPDGFDTQVGGKGSQLSGGQKQRIAIARALLRNPKVLLLDEATSALDSNSERVVQDALDRAAKGRTTIAIAHRLSTIQNADCIYFIKDGAVSEAGTHDELLAKRGGYYEYVQLQALSRK</sequence>
<dbReference type="GO" id="GO:0015421">
    <property type="term" value="F:ABC-type oligopeptide transporter activity"/>
    <property type="evidence" value="ECO:0007669"/>
    <property type="project" value="TreeGrafter"/>
</dbReference>
<dbReference type="EMBL" id="BPQB01000125">
    <property type="protein sequence ID" value="GJE99906.1"/>
    <property type="molecule type" value="Genomic_DNA"/>
</dbReference>
<feature type="compositionally biased region" description="Acidic residues" evidence="11">
    <location>
        <begin position="675"/>
        <end position="686"/>
    </location>
</feature>
<evidence type="ECO:0000313" key="15">
    <source>
        <dbReference type="EMBL" id="GJE99906.1"/>
    </source>
</evidence>
<feature type="transmembrane region" description="Helical" evidence="12">
    <location>
        <begin position="800"/>
        <end position="821"/>
    </location>
</feature>
<evidence type="ECO:0000256" key="3">
    <source>
        <dbReference type="ARBA" id="ARBA00022448"/>
    </source>
</evidence>
<evidence type="ECO:0000256" key="1">
    <source>
        <dbReference type="ARBA" id="ARBA00004651"/>
    </source>
</evidence>
<dbReference type="SMART" id="SM00382">
    <property type="entry name" value="AAA"/>
    <property type="match status" value="2"/>
</dbReference>
<dbReference type="FunFam" id="3.40.50.300:FF:000913">
    <property type="entry name" value="ABC multidrug transporter SitT"/>
    <property type="match status" value="1"/>
</dbReference>
<dbReference type="Pfam" id="PF00664">
    <property type="entry name" value="ABC_membrane"/>
    <property type="match status" value="2"/>
</dbReference>
<feature type="domain" description="ABC transporter" evidence="13">
    <location>
        <begin position="421"/>
        <end position="666"/>
    </location>
</feature>
<proteinExistence type="inferred from homology"/>
<protein>
    <submittedName>
        <fullName evidence="15">ATP-binding cassette transporter</fullName>
    </submittedName>
</protein>
<dbReference type="SUPFAM" id="SSF90123">
    <property type="entry name" value="ABC transporter transmembrane region"/>
    <property type="match status" value="2"/>
</dbReference>
<evidence type="ECO:0000256" key="2">
    <source>
        <dbReference type="ARBA" id="ARBA00007577"/>
    </source>
</evidence>
<dbReference type="InterPro" id="IPR011527">
    <property type="entry name" value="ABC1_TM_dom"/>
</dbReference>
<organism evidence="15 16">
    <name type="scientific">Phanerochaete sordida</name>
    <dbReference type="NCBI Taxonomy" id="48140"/>
    <lineage>
        <taxon>Eukaryota</taxon>
        <taxon>Fungi</taxon>
        <taxon>Dikarya</taxon>
        <taxon>Basidiomycota</taxon>
        <taxon>Agaricomycotina</taxon>
        <taxon>Agaricomycetes</taxon>
        <taxon>Polyporales</taxon>
        <taxon>Phanerochaetaceae</taxon>
        <taxon>Phanerochaete</taxon>
    </lineage>
</organism>
<dbReference type="SUPFAM" id="SSF52540">
    <property type="entry name" value="P-loop containing nucleoside triphosphate hydrolases"/>
    <property type="match status" value="2"/>
</dbReference>
<dbReference type="GO" id="GO:0005524">
    <property type="term" value="F:ATP binding"/>
    <property type="evidence" value="ECO:0007669"/>
    <property type="project" value="UniProtKB-KW"/>
</dbReference>
<feature type="domain" description="ABC transmembrane type-1" evidence="14">
    <location>
        <begin position="81"/>
        <end position="386"/>
    </location>
</feature>
<keyword evidence="8 12" id="KW-1133">Transmembrane helix</keyword>
<feature type="compositionally biased region" description="Basic and acidic residues" evidence="11">
    <location>
        <begin position="1"/>
        <end position="16"/>
    </location>
</feature>
<accession>A0A9P3GRM4</accession>
<dbReference type="Gene3D" id="3.40.50.300">
    <property type="entry name" value="P-loop containing nucleotide triphosphate hydrolases"/>
    <property type="match status" value="2"/>
</dbReference>
<keyword evidence="4 12" id="KW-0812">Transmembrane</keyword>
<keyword evidence="9 12" id="KW-0472">Membrane</keyword>
<dbReference type="CDD" id="cd03249">
    <property type="entry name" value="ABC_MTABC3_MDL1_MDL2"/>
    <property type="match status" value="2"/>
</dbReference>
<dbReference type="PROSITE" id="PS50929">
    <property type="entry name" value="ABC_TM1F"/>
    <property type="match status" value="2"/>
</dbReference>
<dbReference type="Gene3D" id="1.20.1560.10">
    <property type="entry name" value="ABC transporter type 1, transmembrane domain"/>
    <property type="match status" value="1"/>
</dbReference>
<dbReference type="FunFam" id="1.20.1560.10:FF:000102">
    <property type="entry name" value="ABC multidrug transporter Mdr1"/>
    <property type="match status" value="1"/>
</dbReference>
<evidence type="ECO:0000259" key="13">
    <source>
        <dbReference type="PROSITE" id="PS50893"/>
    </source>
</evidence>
<evidence type="ECO:0000313" key="16">
    <source>
        <dbReference type="Proteomes" id="UP000703269"/>
    </source>
</evidence>
<feature type="transmembrane region" description="Helical" evidence="12">
    <location>
        <begin position="903"/>
        <end position="922"/>
    </location>
</feature>
<feature type="transmembrane region" description="Helical" evidence="12">
    <location>
        <begin position="78"/>
        <end position="101"/>
    </location>
</feature>
<dbReference type="InterPro" id="IPR036640">
    <property type="entry name" value="ABC1_TM_sf"/>
</dbReference>